<evidence type="ECO:0000313" key="2">
    <source>
        <dbReference type="EMBL" id="RSN74007.1"/>
    </source>
</evidence>
<organism evidence="2 3">
    <name type="scientific">Candidatus Methanodesulfokora washburnensis</name>
    <dbReference type="NCBI Taxonomy" id="2478471"/>
    <lineage>
        <taxon>Archaea</taxon>
        <taxon>Thermoproteota</taxon>
        <taxon>Candidatus Korarchaeia</taxon>
        <taxon>Candidatus Korarchaeia incertae sedis</taxon>
        <taxon>Candidatus Methanodesulfokora</taxon>
    </lineage>
</organism>
<evidence type="ECO:0000259" key="1">
    <source>
        <dbReference type="Pfam" id="PF01850"/>
    </source>
</evidence>
<dbReference type="RefSeq" id="WP_125671655.1">
    <property type="nucleotide sequence ID" value="NZ_RCOS01000103.1"/>
</dbReference>
<keyword evidence="3" id="KW-1185">Reference proteome</keyword>
<protein>
    <submittedName>
        <fullName evidence="2">PIN domain-containing protein</fullName>
    </submittedName>
</protein>
<dbReference type="OrthoDB" id="30561at2157"/>
<dbReference type="EMBL" id="RCOS01000103">
    <property type="protein sequence ID" value="RSN74007.1"/>
    <property type="molecule type" value="Genomic_DNA"/>
</dbReference>
<gene>
    <name evidence="2" type="ORF">D6D85_08955</name>
</gene>
<proteinExistence type="predicted"/>
<dbReference type="Proteomes" id="UP000277582">
    <property type="component" value="Unassembled WGS sequence"/>
</dbReference>
<feature type="non-terminal residue" evidence="2">
    <location>
        <position position="1"/>
    </location>
</feature>
<dbReference type="Gene3D" id="3.40.50.1010">
    <property type="entry name" value="5'-nuclease"/>
    <property type="match status" value="1"/>
</dbReference>
<dbReference type="AlphaFoldDB" id="A0A429GJQ5"/>
<reference evidence="2 3" key="1">
    <citation type="submission" date="2018-10" db="EMBL/GenBank/DDBJ databases">
        <title>Co-occurring genomic capacity for anaerobic methane metabolism and dissimilatory sulfite reduction discovered in the Korarchaeota.</title>
        <authorList>
            <person name="Mckay L.J."/>
            <person name="Dlakic M."/>
            <person name="Fields M.W."/>
            <person name="Delmont T.O."/>
            <person name="Eren A.M."/>
            <person name="Jay Z.J."/>
            <person name="Klingelsmith K.B."/>
            <person name="Rusch D.B."/>
            <person name="Inskeep W.P."/>
        </authorList>
    </citation>
    <scope>NUCLEOTIDE SEQUENCE [LARGE SCALE GENOMIC DNA]</scope>
    <source>
        <strain evidence="2 3">MDKW</strain>
    </source>
</reference>
<sequence length="145" mass="16162">DTSVVVERIIKSSPYKILADRLFDAAVEGAVKLYVTHQTISEVLYTASRVYSLGGVDNPNKEAFSLILWLVSRAKPVVPDFEMALRAGELKKKLGFSIADCYVIAAAEHVGGEALFLKIEEEMKKKIEELKNLPVKFLQNLSFTE</sequence>
<dbReference type="SUPFAM" id="SSF88723">
    <property type="entry name" value="PIN domain-like"/>
    <property type="match status" value="1"/>
</dbReference>
<dbReference type="InterPro" id="IPR002716">
    <property type="entry name" value="PIN_dom"/>
</dbReference>
<evidence type="ECO:0000313" key="3">
    <source>
        <dbReference type="Proteomes" id="UP000277582"/>
    </source>
</evidence>
<name>A0A429GJQ5_9CREN</name>
<dbReference type="InterPro" id="IPR029060">
    <property type="entry name" value="PIN-like_dom_sf"/>
</dbReference>
<dbReference type="Pfam" id="PF01850">
    <property type="entry name" value="PIN"/>
    <property type="match status" value="1"/>
</dbReference>
<feature type="domain" description="PIN" evidence="1">
    <location>
        <begin position="1"/>
        <end position="114"/>
    </location>
</feature>
<accession>A0A429GJQ5</accession>
<comment type="caution">
    <text evidence="2">The sequence shown here is derived from an EMBL/GenBank/DDBJ whole genome shotgun (WGS) entry which is preliminary data.</text>
</comment>